<evidence type="ECO:0000313" key="2">
    <source>
        <dbReference type="EMBL" id="ARP79733.1"/>
    </source>
</evidence>
<dbReference type="CDD" id="cd07012">
    <property type="entry name" value="PBP2_Bug_TTT"/>
    <property type="match status" value="1"/>
</dbReference>
<keyword evidence="3" id="KW-1185">Reference proteome</keyword>
<evidence type="ECO:0000313" key="3">
    <source>
        <dbReference type="Proteomes" id="UP000194151"/>
    </source>
</evidence>
<dbReference type="PANTHER" id="PTHR42928:SF5">
    <property type="entry name" value="BLR1237 PROTEIN"/>
    <property type="match status" value="1"/>
</dbReference>
<sequence>MPSRYCATRSIATWLCSGSAISTNSVRITSSQPSARHAGNHFQNSSNGRLAMNLQTHRRGFVAAALAAGLLAHPLAGWAQKSNYPDRAVRVIVPFVPGGNADSSARIFAEAYGKQLGQSFIVENKGGAGGMIGATQMVRATPDGYTIMIGTTGPIVSSWQLAGKTASYSLQDMKPVALLTQVPDVIVTKAGSSIKSYADLVAYAKAHSGALKFGHPGNGTAGHVNILQMQKALSQQFVIAAYRGAGPAVQDLLGGQLDAVATDLPSALQLIKAGQLRAVSVVFPQRVESLPEVPTMAELKQPEVDIAPFTATMAPKDTPPEAIARLVDASNAALDDPAVRKRIEDIGGVPVKMSGAKFDQFLDRQVETYRALIASGLLKVE</sequence>
<dbReference type="Proteomes" id="UP000194151">
    <property type="component" value="Chromosome"/>
</dbReference>
<evidence type="ECO:0000256" key="1">
    <source>
        <dbReference type="ARBA" id="ARBA00006987"/>
    </source>
</evidence>
<dbReference type="KEGG" id="bgv:CAL12_02095"/>
<dbReference type="Pfam" id="PF03401">
    <property type="entry name" value="TctC"/>
    <property type="match status" value="1"/>
</dbReference>
<dbReference type="PANTHER" id="PTHR42928">
    <property type="entry name" value="TRICARBOXYLATE-BINDING PROTEIN"/>
    <property type="match status" value="1"/>
</dbReference>
<gene>
    <name evidence="2" type="ORF">CAL12_02095</name>
</gene>
<evidence type="ECO:0008006" key="4">
    <source>
        <dbReference type="Google" id="ProtNLM"/>
    </source>
</evidence>
<protein>
    <recommendedName>
        <fullName evidence="4">ABC transporter substrate-binding protein</fullName>
    </recommendedName>
</protein>
<proteinExistence type="inferred from homology"/>
<comment type="similarity">
    <text evidence="1">Belongs to the UPF0065 (bug) family.</text>
</comment>
<dbReference type="Gene3D" id="3.40.190.10">
    <property type="entry name" value="Periplasmic binding protein-like II"/>
    <property type="match status" value="1"/>
</dbReference>
<dbReference type="Gene3D" id="3.40.190.150">
    <property type="entry name" value="Bordetella uptake gene, domain 1"/>
    <property type="match status" value="1"/>
</dbReference>
<dbReference type="InterPro" id="IPR005064">
    <property type="entry name" value="BUG"/>
</dbReference>
<organism evidence="2 3">
    <name type="scientific">Bordetella genomosp. 8</name>
    <dbReference type="NCBI Taxonomy" id="1416806"/>
    <lineage>
        <taxon>Bacteria</taxon>
        <taxon>Pseudomonadati</taxon>
        <taxon>Pseudomonadota</taxon>
        <taxon>Betaproteobacteria</taxon>
        <taxon>Burkholderiales</taxon>
        <taxon>Alcaligenaceae</taxon>
        <taxon>Bordetella</taxon>
    </lineage>
</organism>
<name>A0A1W6YGT0_9BORD</name>
<accession>A0A1W6YGT0</accession>
<dbReference type="STRING" id="1416806.CAL12_02095"/>
<dbReference type="SUPFAM" id="SSF53850">
    <property type="entry name" value="Periplasmic binding protein-like II"/>
    <property type="match status" value="1"/>
</dbReference>
<reference evidence="2 3" key="1">
    <citation type="submission" date="2017-05" db="EMBL/GenBank/DDBJ databases">
        <title>Complete and WGS of Bordetella genogroups.</title>
        <authorList>
            <person name="Spilker T."/>
            <person name="LiPuma J."/>
        </authorList>
    </citation>
    <scope>NUCLEOTIDE SEQUENCE [LARGE SCALE GENOMIC DNA]</scope>
    <source>
        <strain evidence="2 3">AU19157</strain>
    </source>
</reference>
<dbReference type="EMBL" id="CP021108">
    <property type="protein sequence ID" value="ARP79733.1"/>
    <property type="molecule type" value="Genomic_DNA"/>
</dbReference>
<dbReference type="InterPro" id="IPR042100">
    <property type="entry name" value="Bug_dom1"/>
</dbReference>
<dbReference type="AlphaFoldDB" id="A0A1W6YGT0"/>